<keyword evidence="2" id="KW-1185">Reference proteome</keyword>
<reference evidence="1 2" key="1">
    <citation type="journal article" date="2019" name="Int. J. Syst. Evol. Microbiol.">
        <title>The Global Catalogue of Microorganisms (GCM) 10K type strain sequencing project: providing services to taxonomists for standard genome sequencing and annotation.</title>
        <authorList>
            <consortium name="The Broad Institute Genomics Platform"/>
            <consortium name="The Broad Institute Genome Sequencing Center for Infectious Disease"/>
            <person name="Wu L."/>
            <person name="Ma J."/>
        </authorList>
    </citation>
    <scope>NUCLEOTIDE SEQUENCE [LARGE SCALE GENOMIC DNA]</scope>
    <source>
        <strain evidence="1 2">CGMCC 1.12720</strain>
    </source>
</reference>
<protein>
    <submittedName>
        <fullName evidence="1">Uncharacterized protein</fullName>
    </submittedName>
</protein>
<dbReference type="Proteomes" id="UP000605392">
    <property type="component" value="Unassembled WGS sequence"/>
</dbReference>
<comment type="caution">
    <text evidence="1">The sequence shown here is derived from an EMBL/GenBank/DDBJ whole genome shotgun (WGS) entry which is preliminary data.</text>
</comment>
<evidence type="ECO:0000313" key="1">
    <source>
        <dbReference type="EMBL" id="GGF58927.1"/>
    </source>
</evidence>
<organism evidence="1 2">
    <name type="scientific">Hymenobacter qilianensis</name>
    <dbReference type="NCBI Taxonomy" id="1385715"/>
    <lineage>
        <taxon>Bacteria</taxon>
        <taxon>Pseudomonadati</taxon>
        <taxon>Bacteroidota</taxon>
        <taxon>Cytophagia</taxon>
        <taxon>Cytophagales</taxon>
        <taxon>Hymenobacteraceae</taxon>
        <taxon>Hymenobacter</taxon>
    </lineage>
</organism>
<dbReference type="EMBL" id="BMFN01000001">
    <property type="protein sequence ID" value="GGF58927.1"/>
    <property type="molecule type" value="Genomic_DNA"/>
</dbReference>
<proteinExistence type="predicted"/>
<sequence length="880" mass="97578">MLLKPIQLYLYMRRKWQLPMLLALLATLPTLAGPTVPGAEVYVSSQKGKGGFTLAAGGKTAALYASNSDWPGVLRAAKDLQTDINRVTKLTPTFTTDKAPAGKEVVLIGTLGKSPLIDGLVKAKKLDVAGVAGKWETFVLQVVEKPMPGVDRALVIAGSDKRGTIFGIYDLSQQIGVSPWHWWADVPTPQQQALYVAPGRHTQGEPKVKYRGIFLNDEAPALSGWAKEKFGGINSKMYVHVFELILRLKGNYLWPAMWGNAFNDDDKQSPVLADEYGVVMGTSHHEPMVRSQQEWKRFGSGPWNYQTNEKILQDFWRQGIKNMGTKESIVTMGMRGDGDEPMSEGSNIALLEKIVADQRRIIAEETGKPAEQTPQLWALYKEVQDYYDKGMRVPDDVTLLLCDDNWGNIRKLPKQGEKPRSGGYGIYYHFDYVGGPRNYKWLNTNPLPRIWEQMHLAHEYGANQIWIVNVGDLKPMELPISFFLDYAWNPDKIKADQVAAYTQRWASQQFGEKHATDIADILAKYAKYNARRKPELLDANTYSLATGEWATVVSDYQRLLERAEAINQKLPPTVRDAYYQLVLHPVQASANLNELYYTVAQNREAAKAGHSTTNALADKAKALFEKDVEIKNRYHALAGGKWNHMMDQTHIGYTYWQQPPVDKMPEVVTLTPDKIVAAAEPTVPAPHVSDKFISIEAEQFTRAVNAGSITWQHLPDLGRTAGAVTTFPVTAAPTAAPGGASPHLEYELTLTQAGPVTVQAYLSPTLDFMASQGLRYAVSFDDEAPQIINLHTGMVADNGNRPWEQAVAQNIILKTSTHTLAKPGKHVLKLWRVDPGVVVQKLVVDLGGVKPSYLGPPENFSKSTPAPKATKASKGSVGQR</sequence>
<name>A0ACB5PPI2_9BACT</name>
<gene>
    <name evidence="1" type="ORF">GCM10011375_12640</name>
</gene>
<accession>A0ACB5PPI2</accession>
<evidence type="ECO:0000313" key="2">
    <source>
        <dbReference type="Proteomes" id="UP000605392"/>
    </source>
</evidence>